<sequence>MTEGISQQGAGLLTYLRRLIAGNNAREVDVSVISERTQSYAVSVGVMWQFRSDVSAQSVAGMSPIRGAHYGYDADSFDTNISRLCREAVHRMDIRERFMRRIDGAGVDGLDLSCSRQPVHDFGSYSKFRDCSTCEGGGTVRCGRCSGTGRHICTGCGGGGTVLQMQTSTRWNGRYNETYSHSTYVTCSSCWGGGTTRCNGCAGSGDLTCNPCKGHGCFTDISNVQSIAKPTWLVPKLTGLAGDALSAALQRRGPSGAHALVALTPAGTHYNDETDWVVRYKGMAEVVELDVVVKKSQHTVAAVGKSIIPISRPPIFDQLLGNELSTIRGLSTSNGQPQLGKRRSSSLFHHYRSLPAMDRALHRVAKLKGSDRAHPEAAVSIATDGFISQGAAKAIGTTIIGIINKVSPAYSVAAWSLIALPVAGVAFFLTANEFLKVSTAGIWSTLFVLTVCAALSAFAMLIASPLAWVSSALTSALLRLRVPKDYRQRGRNWEPLRKTLLGVTGAALLGAGYGSAASFHLTPPLAEVLAPAVTYAASLVPNNAFATAVLSSSPNRASGHTAVVLGPELYKEIQARLILTGYLHGKADGVMGPSTRAAIARYERSNNLSLGTSLTDLLAHMRKMRETSN</sequence>
<gene>
    <name evidence="3" type="ORF">PFI31113_03064</name>
</gene>
<dbReference type="InterPro" id="IPR002477">
    <property type="entry name" value="Peptidoglycan-bd-like"/>
</dbReference>
<dbReference type="AlphaFoldDB" id="A0A5E4W7M4"/>
<name>A0A5E4W7M4_9BURK</name>
<evidence type="ECO:0000256" key="1">
    <source>
        <dbReference type="SAM" id="Phobius"/>
    </source>
</evidence>
<feature type="transmembrane region" description="Helical" evidence="1">
    <location>
        <begin position="441"/>
        <end position="460"/>
    </location>
</feature>
<feature type="domain" description="Peptidoglycan binding-like" evidence="2">
    <location>
        <begin position="570"/>
        <end position="608"/>
    </location>
</feature>
<proteinExistence type="predicted"/>
<accession>A0A5E4W7M4</accession>
<dbReference type="SUPFAM" id="SSF47090">
    <property type="entry name" value="PGBD-like"/>
    <property type="match status" value="1"/>
</dbReference>
<dbReference type="Pfam" id="PF01471">
    <property type="entry name" value="PG_binding_1"/>
    <property type="match status" value="1"/>
</dbReference>
<dbReference type="Proteomes" id="UP000382577">
    <property type="component" value="Unassembled WGS sequence"/>
</dbReference>
<dbReference type="Gene3D" id="1.10.101.10">
    <property type="entry name" value="PGBD-like superfamily/PGBD"/>
    <property type="match status" value="1"/>
</dbReference>
<protein>
    <recommendedName>
        <fullName evidence="2">Peptidoglycan binding-like domain-containing protein</fullName>
    </recommendedName>
</protein>
<feature type="transmembrane region" description="Helical" evidence="1">
    <location>
        <begin position="409"/>
        <end position="429"/>
    </location>
</feature>
<keyword evidence="1" id="KW-1133">Transmembrane helix</keyword>
<evidence type="ECO:0000313" key="3">
    <source>
        <dbReference type="EMBL" id="VVE20103.1"/>
    </source>
</evidence>
<reference evidence="3 4" key="1">
    <citation type="submission" date="2019-08" db="EMBL/GenBank/DDBJ databases">
        <authorList>
            <person name="Peeters C."/>
        </authorList>
    </citation>
    <scope>NUCLEOTIDE SEQUENCE [LARGE SCALE GENOMIC DNA]</scope>
    <source>
        <strain evidence="3 4">LMG 31113</strain>
    </source>
</reference>
<dbReference type="EMBL" id="CABPRW010000006">
    <property type="protein sequence ID" value="VVE20103.1"/>
    <property type="molecule type" value="Genomic_DNA"/>
</dbReference>
<keyword evidence="1" id="KW-0812">Transmembrane</keyword>
<keyword evidence="1" id="KW-0472">Membrane</keyword>
<dbReference type="InterPro" id="IPR036366">
    <property type="entry name" value="PGBDSf"/>
</dbReference>
<evidence type="ECO:0000259" key="2">
    <source>
        <dbReference type="Pfam" id="PF01471"/>
    </source>
</evidence>
<dbReference type="InterPro" id="IPR036365">
    <property type="entry name" value="PGBD-like_sf"/>
</dbReference>
<organism evidence="3 4">
    <name type="scientific">Pandoraea fibrosis</name>
    <dbReference type="NCBI Taxonomy" id="1891094"/>
    <lineage>
        <taxon>Bacteria</taxon>
        <taxon>Pseudomonadati</taxon>
        <taxon>Pseudomonadota</taxon>
        <taxon>Betaproteobacteria</taxon>
        <taxon>Burkholderiales</taxon>
        <taxon>Burkholderiaceae</taxon>
        <taxon>Pandoraea</taxon>
    </lineage>
</organism>
<evidence type="ECO:0000313" key="4">
    <source>
        <dbReference type="Proteomes" id="UP000382577"/>
    </source>
</evidence>